<evidence type="ECO:0000313" key="10">
    <source>
        <dbReference type="Proteomes" id="UP000294692"/>
    </source>
</evidence>
<dbReference type="InterPro" id="IPR017782">
    <property type="entry name" value="Hydroxyacylglutathione_Hdrlase"/>
</dbReference>
<dbReference type="SMART" id="SM00849">
    <property type="entry name" value="Lactamase_B"/>
    <property type="match status" value="1"/>
</dbReference>
<evidence type="ECO:0000256" key="7">
    <source>
        <dbReference type="HAMAP-Rule" id="MF_01374"/>
    </source>
</evidence>
<dbReference type="PIRSF" id="PIRSF005457">
    <property type="entry name" value="Glx"/>
    <property type="match status" value="1"/>
</dbReference>
<comment type="catalytic activity">
    <reaction evidence="1 7">
        <text>an S-(2-hydroxyacyl)glutathione + H2O = a 2-hydroxy carboxylate + glutathione + H(+)</text>
        <dbReference type="Rhea" id="RHEA:21864"/>
        <dbReference type="ChEBI" id="CHEBI:15377"/>
        <dbReference type="ChEBI" id="CHEBI:15378"/>
        <dbReference type="ChEBI" id="CHEBI:57925"/>
        <dbReference type="ChEBI" id="CHEBI:58896"/>
        <dbReference type="ChEBI" id="CHEBI:71261"/>
        <dbReference type="EC" id="3.1.2.6"/>
    </reaction>
</comment>
<feature type="binding site" evidence="7">
    <location>
        <position position="143"/>
    </location>
    <ligand>
        <name>Zn(2+)</name>
        <dbReference type="ChEBI" id="CHEBI:29105"/>
        <label>1</label>
    </ligand>
</feature>
<comment type="similarity">
    <text evidence="3 7">Belongs to the metallo-beta-lactamase superfamily. Glyoxalase II family.</text>
</comment>
<dbReference type="InterPro" id="IPR032282">
    <property type="entry name" value="HAGH_C"/>
</dbReference>
<dbReference type="NCBIfam" id="TIGR03413">
    <property type="entry name" value="GSH_gloB"/>
    <property type="match status" value="1"/>
</dbReference>
<feature type="binding site" evidence="7">
    <location>
        <position position="67"/>
    </location>
    <ligand>
        <name>Zn(2+)</name>
        <dbReference type="ChEBI" id="CHEBI:29105"/>
        <label>2</label>
    </ligand>
</feature>
<dbReference type="GO" id="GO:0046872">
    <property type="term" value="F:metal ion binding"/>
    <property type="evidence" value="ECO:0007669"/>
    <property type="project" value="UniProtKB-KW"/>
</dbReference>
<feature type="binding site" evidence="7">
    <location>
        <position position="181"/>
    </location>
    <ligand>
        <name>Zn(2+)</name>
        <dbReference type="ChEBI" id="CHEBI:29105"/>
        <label>2</label>
    </ligand>
</feature>
<keyword evidence="10" id="KW-1185">Reference proteome</keyword>
<keyword evidence="4 7" id="KW-0479">Metal-binding</keyword>
<keyword evidence="6 7" id="KW-0862">Zinc</keyword>
<organism evidence="9 10">
    <name type="scientific">Paracandidimonas soli</name>
    <dbReference type="NCBI Taxonomy" id="1917182"/>
    <lineage>
        <taxon>Bacteria</taxon>
        <taxon>Pseudomonadati</taxon>
        <taxon>Pseudomonadota</taxon>
        <taxon>Betaproteobacteria</taxon>
        <taxon>Burkholderiales</taxon>
        <taxon>Alcaligenaceae</taxon>
        <taxon>Paracandidimonas</taxon>
    </lineage>
</organism>
<comment type="function">
    <text evidence="7">Thiolesterase that catalyzes the hydrolysis of S-D-lactoyl-glutathione to form glutathione and D-lactic acid.</text>
</comment>
<evidence type="ECO:0000256" key="2">
    <source>
        <dbReference type="ARBA" id="ARBA00004963"/>
    </source>
</evidence>
<dbReference type="InterPro" id="IPR035680">
    <property type="entry name" value="Clx_II_MBL"/>
</dbReference>
<feature type="binding site" evidence="7">
    <location>
        <position position="68"/>
    </location>
    <ligand>
        <name>Zn(2+)</name>
        <dbReference type="ChEBI" id="CHEBI:29105"/>
        <label>2</label>
    </ligand>
</feature>
<dbReference type="EMBL" id="SMBX01000002">
    <property type="protein sequence ID" value="TCV01340.1"/>
    <property type="molecule type" value="Genomic_DNA"/>
</dbReference>
<dbReference type="HAMAP" id="MF_01374">
    <property type="entry name" value="Glyoxalase_2"/>
    <property type="match status" value="1"/>
</dbReference>
<gene>
    <name evidence="7" type="primary">gloB</name>
    <name evidence="9" type="ORF">EV686_10248</name>
</gene>
<dbReference type="Pfam" id="PF00753">
    <property type="entry name" value="Lactamase_B"/>
    <property type="match status" value="1"/>
</dbReference>
<dbReference type="PANTHER" id="PTHR43705">
    <property type="entry name" value="HYDROXYACYLGLUTATHIONE HYDROLASE"/>
    <property type="match status" value="1"/>
</dbReference>
<dbReference type="InterPro" id="IPR036866">
    <property type="entry name" value="RibonucZ/Hydroxyglut_hydro"/>
</dbReference>
<dbReference type="Proteomes" id="UP000294692">
    <property type="component" value="Unassembled WGS sequence"/>
</dbReference>
<feature type="binding site" evidence="7">
    <location>
        <position position="143"/>
    </location>
    <ligand>
        <name>Zn(2+)</name>
        <dbReference type="ChEBI" id="CHEBI:29105"/>
        <label>2</label>
    </ligand>
</feature>
<proteinExistence type="inferred from homology"/>
<dbReference type="SUPFAM" id="SSF56281">
    <property type="entry name" value="Metallo-hydrolase/oxidoreductase"/>
    <property type="match status" value="1"/>
</dbReference>
<dbReference type="OrthoDB" id="9802248at2"/>
<evidence type="ECO:0000256" key="3">
    <source>
        <dbReference type="ARBA" id="ARBA00006759"/>
    </source>
</evidence>
<comment type="caution">
    <text evidence="9">The sequence shown here is derived from an EMBL/GenBank/DDBJ whole genome shotgun (WGS) entry which is preliminary data.</text>
</comment>
<evidence type="ECO:0000256" key="5">
    <source>
        <dbReference type="ARBA" id="ARBA00022801"/>
    </source>
</evidence>
<reference evidence="9 10" key="1">
    <citation type="submission" date="2019-03" db="EMBL/GenBank/DDBJ databases">
        <title>Genomic Encyclopedia of Type Strains, Phase IV (KMG-IV): sequencing the most valuable type-strain genomes for metagenomic binning, comparative biology and taxonomic classification.</title>
        <authorList>
            <person name="Goeker M."/>
        </authorList>
    </citation>
    <scope>NUCLEOTIDE SEQUENCE [LARGE SCALE GENOMIC DNA]</scope>
    <source>
        <strain evidence="9 10">DSM 100048</strain>
    </source>
</reference>
<evidence type="ECO:0000256" key="4">
    <source>
        <dbReference type="ARBA" id="ARBA00022723"/>
    </source>
</evidence>
<evidence type="ECO:0000256" key="6">
    <source>
        <dbReference type="ARBA" id="ARBA00022833"/>
    </source>
</evidence>
<dbReference type="InterPro" id="IPR050110">
    <property type="entry name" value="Glyoxalase_II_hydrolase"/>
</dbReference>
<comment type="pathway">
    <text evidence="2 7">Secondary metabolite metabolism; methylglyoxal degradation; (R)-lactate from methylglyoxal: step 2/2.</text>
</comment>
<evidence type="ECO:0000313" key="9">
    <source>
        <dbReference type="EMBL" id="TCV01340.1"/>
    </source>
</evidence>
<accession>A0A4V2VS74</accession>
<feature type="binding site" evidence="7">
    <location>
        <position position="65"/>
    </location>
    <ligand>
        <name>Zn(2+)</name>
        <dbReference type="ChEBI" id="CHEBI:29105"/>
        <label>1</label>
    </ligand>
</feature>
<dbReference type="CDD" id="cd07723">
    <property type="entry name" value="hydroxyacylglutathione_hydrolase_MBL-fold"/>
    <property type="match status" value="1"/>
</dbReference>
<dbReference type="GO" id="GO:0004416">
    <property type="term" value="F:hydroxyacylglutathione hydrolase activity"/>
    <property type="evidence" value="ECO:0007669"/>
    <property type="project" value="UniProtKB-UniRule"/>
</dbReference>
<feature type="domain" description="Metallo-beta-lactamase" evidence="8">
    <location>
        <begin position="22"/>
        <end position="181"/>
    </location>
</feature>
<dbReference type="EC" id="3.1.2.6" evidence="7"/>
<evidence type="ECO:0000256" key="1">
    <source>
        <dbReference type="ARBA" id="ARBA00001623"/>
    </source>
</evidence>
<dbReference type="UniPathway" id="UPA00619">
    <property type="reaction ID" value="UER00676"/>
</dbReference>
<sequence>MNSQTERKIAGATLVPLPALSDNYIWLLSKNGKALVVDPGEARPVLDYLHRHDLALSAILLTHHHGDHTAGAAELQQATGAPVYGPAREKLPVCDHRLSEGDTITLPEFGLTLSVLDVPGHTAGHIALHGRIGGEQPVLFCGDTLFAAGCGRLFEGTPAQMVESMGKLRSLPPDTLVCCGHEYTLSNLRWALHVEPGNGALQQRRDQASRLRDNGLPTLPSTIGDELAINPYLRLSEPAVIAAASAHAGAALSSDVDVFACLREWKNNFR</sequence>
<comment type="subunit">
    <text evidence="7">Monomer.</text>
</comment>
<dbReference type="Pfam" id="PF16123">
    <property type="entry name" value="HAGH_C"/>
    <property type="match status" value="1"/>
</dbReference>
<dbReference type="GO" id="GO:0019243">
    <property type="term" value="P:methylglyoxal catabolic process to D-lactate via S-lactoyl-glutathione"/>
    <property type="evidence" value="ECO:0007669"/>
    <property type="project" value="UniProtKB-UniRule"/>
</dbReference>
<feature type="binding site" evidence="7">
    <location>
        <position position="63"/>
    </location>
    <ligand>
        <name>Zn(2+)</name>
        <dbReference type="ChEBI" id="CHEBI:29105"/>
        <label>1</label>
    </ligand>
</feature>
<evidence type="ECO:0000259" key="8">
    <source>
        <dbReference type="SMART" id="SM00849"/>
    </source>
</evidence>
<name>A0A4V2VS74_9BURK</name>
<dbReference type="PANTHER" id="PTHR43705:SF1">
    <property type="entry name" value="HYDROXYACYLGLUTATHIONE HYDROLASE GLOB"/>
    <property type="match status" value="1"/>
</dbReference>
<comment type="cofactor">
    <cofactor evidence="7">
        <name>Zn(2+)</name>
        <dbReference type="ChEBI" id="CHEBI:29105"/>
    </cofactor>
    <text evidence="7">Binds 2 Zn(2+) ions per subunit.</text>
</comment>
<protein>
    <recommendedName>
        <fullName evidence="7">Hydroxyacylglutathione hydrolase</fullName>
        <ecNumber evidence="7">3.1.2.6</ecNumber>
    </recommendedName>
    <alternativeName>
        <fullName evidence="7">Glyoxalase II</fullName>
        <shortName evidence="7">Glx II</shortName>
    </alternativeName>
</protein>
<dbReference type="Gene3D" id="3.60.15.10">
    <property type="entry name" value="Ribonuclease Z/Hydroxyacylglutathione hydrolase-like"/>
    <property type="match status" value="1"/>
</dbReference>
<feature type="binding site" evidence="7">
    <location>
        <position position="121"/>
    </location>
    <ligand>
        <name>Zn(2+)</name>
        <dbReference type="ChEBI" id="CHEBI:29105"/>
        <label>1</label>
    </ligand>
</feature>
<dbReference type="RefSeq" id="WP_132473789.1">
    <property type="nucleotide sequence ID" value="NZ_JBEBWM010000024.1"/>
</dbReference>
<dbReference type="InterPro" id="IPR001279">
    <property type="entry name" value="Metallo-B-lactamas"/>
</dbReference>
<dbReference type="AlphaFoldDB" id="A0A4V2VS74"/>
<keyword evidence="5 7" id="KW-0378">Hydrolase</keyword>